<keyword evidence="3" id="KW-1185">Reference proteome</keyword>
<dbReference type="Proteomes" id="UP000631114">
    <property type="component" value="Unassembled WGS sequence"/>
</dbReference>
<dbReference type="AlphaFoldDB" id="A0A835LT66"/>
<feature type="compositionally biased region" description="Basic and acidic residues" evidence="1">
    <location>
        <begin position="75"/>
        <end position="84"/>
    </location>
</feature>
<proteinExistence type="predicted"/>
<evidence type="ECO:0000313" key="3">
    <source>
        <dbReference type="Proteomes" id="UP000631114"/>
    </source>
</evidence>
<organism evidence="2 3">
    <name type="scientific">Coptis chinensis</name>
    <dbReference type="NCBI Taxonomy" id="261450"/>
    <lineage>
        <taxon>Eukaryota</taxon>
        <taxon>Viridiplantae</taxon>
        <taxon>Streptophyta</taxon>
        <taxon>Embryophyta</taxon>
        <taxon>Tracheophyta</taxon>
        <taxon>Spermatophyta</taxon>
        <taxon>Magnoliopsida</taxon>
        <taxon>Ranunculales</taxon>
        <taxon>Ranunculaceae</taxon>
        <taxon>Coptidoideae</taxon>
        <taxon>Coptis</taxon>
    </lineage>
</organism>
<accession>A0A835LT66</accession>
<feature type="compositionally biased region" description="Low complexity" evidence="1">
    <location>
        <begin position="26"/>
        <end position="40"/>
    </location>
</feature>
<name>A0A835LT66_9MAGN</name>
<dbReference type="EMBL" id="JADFTS010000005">
    <property type="protein sequence ID" value="KAF9606640.1"/>
    <property type="molecule type" value="Genomic_DNA"/>
</dbReference>
<evidence type="ECO:0000313" key="2">
    <source>
        <dbReference type="EMBL" id="KAF9606640.1"/>
    </source>
</evidence>
<protein>
    <submittedName>
        <fullName evidence="2">Uncharacterized protein</fullName>
    </submittedName>
</protein>
<reference evidence="2 3" key="1">
    <citation type="submission" date="2020-10" db="EMBL/GenBank/DDBJ databases">
        <title>The Coptis chinensis genome and diversification of protoberbering-type alkaloids.</title>
        <authorList>
            <person name="Wang B."/>
            <person name="Shu S."/>
            <person name="Song C."/>
            <person name="Liu Y."/>
        </authorList>
    </citation>
    <scope>NUCLEOTIDE SEQUENCE [LARGE SCALE GENOMIC DNA]</scope>
    <source>
        <strain evidence="2">HL-2020</strain>
        <tissue evidence="2">Leaf</tissue>
    </source>
</reference>
<sequence>MAKTLHSTPKRKHSSTLTPKPKPKRSSPSSVFSFPSSPQTTPAPPRRSSRRLSSFLIPETPTQETRYYVTTETPISDKSKKEEENFNSNTKYSRKRKARNVKRVFIRKWCMMEENLE</sequence>
<comment type="caution">
    <text evidence="2">The sequence shown here is derived from an EMBL/GenBank/DDBJ whole genome shotgun (WGS) entry which is preliminary data.</text>
</comment>
<feature type="region of interest" description="Disordered" evidence="1">
    <location>
        <begin position="1"/>
        <end position="98"/>
    </location>
</feature>
<gene>
    <name evidence="2" type="ORF">IFM89_027373</name>
</gene>
<evidence type="ECO:0000256" key="1">
    <source>
        <dbReference type="SAM" id="MobiDB-lite"/>
    </source>
</evidence>
<feature type="compositionally biased region" description="Polar residues" evidence="1">
    <location>
        <begin position="60"/>
        <end position="74"/>
    </location>
</feature>